<organism evidence="2 3">
    <name type="scientific">Cylindrobasidium torrendii FP15055 ss-10</name>
    <dbReference type="NCBI Taxonomy" id="1314674"/>
    <lineage>
        <taxon>Eukaryota</taxon>
        <taxon>Fungi</taxon>
        <taxon>Dikarya</taxon>
        <taxon>Basidiomycota</taxon>
        <taxon>Agaricomycotina</taxon>
        <taxon>Agaricomycetes</taxon>
        <taxon>Agaricomycetidae</taxon>
        <taxon>Agaricales</taxon>
        <taxon>Marasmiineae</taxon>
        <taxon>Physalacriaceae</taxon>
        <taxon>Cylindrobasidium</taxon>
    </lineage>
</organism>
<dbReference type="EMBL" id="KN880437">
    <property type="protein sequence ID" value="KIY73185.1"/>
    <property type="molecule type" value="Genomic_DNA"/>
</dbReference>
<protein>
    <recommendedName>
        <fullName evidence="1">F-box domain-containing protein</fullName>
    </recommendedName>
</protein>
<dbReference type="OrthoDB" id="2269034at2759"/>
<accession>A0A0D7BSH3</accession>
<dbReference type="Proteomes" id="UP000054007">
    <property type="component" value="Unassembled WGS sequence"/>
</dbReference>
<name>A0A0D7BSH3_9AGAR</name>
<evidence type="ECO:0000259" key="1">
    <source>
        <dbReference type="Pfam" id="PF12937"/>
    </source>
</evidence>
<reference evidence="2 3" key="1">
    <citation type="journal article" date="2015" name="Fungal Genet. Biol.">
        <title>Evolution of novel wood decay mechanisms in Agaricales revealed by the genome sequences of Fistulina hepatica and Cylindrobasidium torrendii.</title>
        <authorList>
            <person name="Floudas D."/>
            <person name="Held B.W."/>
            <person name="Riley R."/>
            <person name="Nagy L.G."/>
            <person name="Koehler G."/>
            <person name="Ransdell A.S."/>
            <person name="Younus H."/>
            <person name="Chow J."/>
            <person name="Chiniquy J."/>
            <person name="Lipzen A."/>
            <person name="Tritt A."/>
            <person name="Sun H."/>
            <person name="Haridas S."/>
            <person name="LaButti K."/>
            <person name="Ohm R.A."/>
            <person name="Kues U."/>
            <person name="Blanchette R.A."/>
            <person name="Grigoriev I.V."/>
            <person name="Minto R.E."/>
            <person name="Hibbett D.S."/>
        </authorList>
    </citation>
    <scope>NUCLEOTIDE SEQUENCE [LARGE SCALE GENOMIC DNA]</scope>
    <source>
        <strain evidence="2 3">FP15055 ss-10</strain>
    </source>
</reference>
<gene>
    <name evidence="2" type="ORF">CYLTODRAFT_417158</name>
</gene>
<sequence length="167" mass="19007">MPIQNWATRDLLDALMTKVSKKTFKTVKDLDVIEERLQKITAILRGRRNALASINRLPTELLENIFELVQLHLHIFIPSPPTASGYDHGYRGWLVLLAVCRHWRGIAATSGVLWSSVDTSFMPQRFLKRSKDSLLSVYCGIRRRPAPKAELQLIQPHLHRCADPASS</sequence>
<dbReference type="InterPro" id="IPR001810">
    <property type="entry name" value="F-box_dom"/>
</dbReference>
<evidence type="ECO:0000313" key="2">
    <source>
        <dbReference type="EMBL" id="KIY73185.1"/>
    </source>
</evidence>
<evidence type="ECO:0000313" key="3">
    <source>
        <dbReference type="Proteomes" id="UP000054007"/>
    </source>
</evidence>
<proteinExistence type="predicted"/>
<dbReference type="Pfam" id="PF12937">
    <property type="entry name" value="F-box-like"/>
    <property type="match status" value="1"/>
</dbReference>
<dbReference type="Gene3D" id="1.20.1280.50">
    <property type="match status" value="1"/>
</dbReference>
<keyword evidence="3" id="KW-1185">Reference proteome</keyword>
<dbReference type="STRING" id="1314674.A0A0D7BSH3"/>
<dbReference type="AlphaFoldDB" id="A0A0D7BSH3"/>
<feature type="domain" description="F-box" evidence="1">
    <location>
        <begin position="54"/>
        <end position="118"/>
    </location>
</feature>